<feature type="region of interest" description="Disordered" evidence="1">
    <location>
        <begin position="1"/>
        <end position="87"/>
    </location>
</feature>
<sequence length="87" mass="8234">MPRDGSGAGDNAVEAGETSIHGAGDAPEDGASASGVDRSNKAAPPPEEEKGDALEGMNASGGGSSGIDGGSGKGPAVPQADKEASKQ</sequence>
<evidence type="ECO:0000256" key="1">
    <source>
        <dbReference type="SAM" id="MobiDB-lite"/>
    </source>
</evidence>
<proteinExistence type="predicted"/>
<reference evidence="2" key="1">
    <citation type="submission" date="2023-07" db="EMBL/GenBank/DDBJ databases">
        <title>Black Yeasts Isolated from many extreme environments.</title>
        <authorList>
            <person name="Coleine C."/>
            <person name="Stajich J.E."/>
            <person name="Selbmann L."/>
        </authorList>
    </citation>
    <scope>NUCLEOTIDE SEQUENCE</scope>
    <source>
        <strain evidence="2">CCFEE 5485</strain>
    </source>
</reference>
<protein>
    <submittedName>
        <fullName evidence="2">Uncharacterized protein</fullName>
    </submittedName>
</protein>
<comment type="caution">
    <text evidence="2">The sequence shown here is derived from an EMBL/GenBank/DDBJ whole genome shotgun (WGS) entry which is preliminary data.</text>
</comment>
<keyword evidence="3" id="KW-1185">Reference proteome</keyword>
<organism evidence="2 3">
    <name type="scientific">Recurvomyces mirabilis</name>
    <dbReference type="NCBI Taxonomy" id="574656"/>
    <lineage>
        <taxon>Eukaryota</taxon>
        <taxon>Fungi</taxon>
        <taxon>Dikarya</taxon>
        <taxon>Ascomycota</taxon>
        <taxon>Pezizomycotina</taxon>
        <taxon>Dothideomycetes</taxon>
        <taxon>Dothideomycetidae</taxon>
        <taxon>Mycosphaerellales</taxon>
        <taxon>Teratosphaeriaceae</taxon>
        <taxon>Recurvomyces</taxon>
    </lineage>
</organism>
<gene>
    <name evidence="2" type="ORF">LTR78_000734</name>
</gene>
<feature type="compositionally biased region" description="Gly residues" evidence="1">
    <location>
        <begin position="59"/>
        <end position="73"/>
    </location>
</feature>
<dbReference type="Proteomes" id="UP001274830">
    <property type="component" value="Unassembled WGS sequence"/>
</dbReference>
<name>A0AAE0WWH4_9PEZI</name>
<dbReference type="AlphaFoldDB" id="A0AAE0WWH4"/>
<evidence type="ECO:0000313" key="3">
    <source>
        <dbReference type="Proteomes" id="UP001274830"/>
    </source>
</evidence>
<evidence type="ECO:0000313" key="2">
    <source>
        <dbReference type="EMBL" id="KAK3679173.1"/>
    </source>
</evidence>
<accession>A0AAE0WWH4</accession>
<dbReference type="EMBL" id="JAUTXT010000002">
    <property type="protein sequence ID" value="KAK3679173.1"/>
    <property type="molecule type" value="Genomic_DNA"/>
</dbReference>